<name>A0A1J7J310_9PEZI</name>
<dbReference type="Proteomes" id="UP000182658">
    <property type="component" value="Unassembled WGS sequence"/>
</dbReference>
<proteinExistence type="predicted"/>
<evidence type="ECO:0000256" key="1">
    <source>
        <dbReference type="SAM" id="MobiDB-lite"/>
    </source>
</evidence>
<feature type="region of interest" description="Disordered" evidence="1">
    <location>
        <begin position="123"/>
        <end position="156"/>
    </location>
</feature>
<dbReference type="InParanoid" id="A0A1J7J310"/>
<evidence type="ECO:0000313" key="3">
    <source>
        <dbReference type="Proteomes" id="UP000182658"/>
    </source>
</evidence>
<reference evidence="2 3" key="1">
    <citation type="submission" date="2016-10" db="EMBL/GenBank/DDBJ databases">
        <title>Draft genome sequence of Coniochaeta ligniaria NRRL30616, a lignocellulolytic fungus for bioabatement of inhibitors in plant biomass hydrolysates.</title>
        <authorList>
            <consortium name="DOE Joint Genome Institute"/>
            <person name="Jimenez D.J."/>
            <person name="Hector R.E."/>
            <person name="Riley R."/>
            <person name="Sun H."/>
            <person name="Grigoriev I.V."/>
            <person name="Van Elsas J.D."/>
            <person name="Nichols N.N."/>
        </authorList>
    </citation>
    <scope>NUCLEOTIDE SEQUENCE [LARGE SCALE GENOMIC DNA]</scope>
    <source>
        <strain evidence="2 3">NRRL 30616</strain>
    </source>
</reference>
<accession>A0A1J7J310</accession>
<feature type="compositionally biased region" description="Basic and acidic residues" evidence="1">
    <location>
        <begin position="137"/>
        <end position="149"/>
    </location>
</feature>
<keyword evidence="3" id="KW-1185">Reference proteome</keyword>
<sequence length="156" mass="17464">MTLLIDSAVDEATSETGARATLYPTSSRLDSIITTLGTRGSSSALLKLEQCRSSLTSFLVLVPRSSFDKYKYRLRLSPFSFQAPRKQAQKYHSPCVHLTKPYLRSRGTEPDLSLKGAAAADDRELTMLERGPSKQQFDSRPERTNRDDVVFASHTY</sequence>
<dbReference type="EMBL" id="KV875104">
    <property type="protein sequence ID" value="OIW24200.1"/>
    <property type="molecule type" value="Genomic_DNA"/>
</dbReference>
<protein>
    <submittedName>
        <fullName evidence="2">Uncharacterized protein</fullName>
    </submittedName>
</protein>
<dbReference type="AlphaFoldDB" id="A0A1J7J310"/>
<evidence type="ECO:0000313" key="2">
    <source>
        <dbReference type="EMBL" id="OIW24200.1"/>
    </source>
</evidence>
<organism evidence="2 3">
    <name type="scientific">Coniochaeta ligniaria NRRL 30616</name>
    <dbReference type="NCBI Taxonomy" id="1408157"/>
    <lineage>
        <taxon>Eukaryota</taxon>
        <taxon>Fungi</taxon>
        <taxon>Dikarya</taxon>
        <taxon>Ascomycota</taxon>
        <taxon>Pezizomycotina</taxon>
        <taxon>Sordariomycetes</taxon>
        <taxon>Sordariomycetidae</taxon>
        <taxon>Coniochaetales</taxon>
        <taxon>Coniochaetaceae</taxon>
        <taxon>Coniochaeta</taxon>
    </lineage>
</organism>
<gene>
    <name evidence="2" type="ORF">CONLIGDRAFT_648979</name>
</gene>